<protein>
    <submittedName>
        <fullName evidence="1">Uncharacterized protein</fullName>
    </submittedName>
</protein>
<dbReference type="AlphaFoldDB" id="A0A2S1SHE8"/>
<sequence>MAKQRGFLKVEGKIDDISFFKRKDEYLLRQKGGVSKHRIMTDPKFKRTRENGVEFGMVASAGKLLRDSCGVLINKAKEGTMNIRLMQTMTGIKALDVNSVRGQRQVYHGLNTVAGKELLKGFEFNGQVSLPQALMAPYALTKASGKIVITDLIPAEQVVAPPHATHVSFRAAFLNLNFHTGERAITYSPVVNLALSAAIGNVTLTPTGVPAGTGTVLYLLLMEFYQEMNGIQYALSNGQFNALTVIDVA</sequence>
<proteinExistence type="predicted"/>
<accession>A0A2S1SHE8</accession>
<gene>
    <name evidence="1" type="ORF">HYN49_07740</name>
</gene>
<evidence type="ECO:0000313" key="1">
    <source>
        <dbReference type="EMBL" id="AWI25801.1"/>
    </source>
</evidence>
<name>A0A2S1SHE8_9FLAO</name>
<dbReference type="OrthoDB" id="645138at2"/>
<organism evidence="1 2">
    <name type="scientific">Flavobacterium pallidum</name>
    <dbReference type="NCBI Taxonomy" id="2172098"/>
    <lineage>
        <taxon>Bacteria</taxon>
        <taxon>Pseudomonadati</taxon>
        <taxon>Bacteroidota</taxon>
        <taxon>Flavobacteriia</taxon>
        <taxon>Flavobacteriales</taxon>
        <taxon>Flavobacteriaceae</taxon>
        <taxon>Flavobacterium</taxon>
    </lineage>
</organism>
<reference evidence="1 2" key="1">
    <citation type="submission" date="2018-05" db="EMBL/GenBank/DDBJ databases">
        <title>Genome sequencing of Flavobacterium sp. HYN0049.</title>
        <authorList>
            <person name="Yi H."/>
            <person name="Baek C."/>
        </authorList>
    </citation>
    <scope>NUCLEOTIDE SEQUENCE [LARGE SCALE GENOMIC DNA]</scope>
    <source>
        <strain evidence="1 2">HYN0049</strain>
    </source>
</reference>
<dbReference type="KEGG" id="fpal:HYN49_07740"/>
<dbReference type="RefSeq" id="WP_108903587.1">
    <property type="nucleotide sequence ID" value="NZ_CP029187.1"/>
</dbReference>
<dbReference type="EMBL" id="CP029187">
    <property type="protein sequence ID" value="AWI25801.1"/>
    <property type="molecule type" value="Genomic_DNA"/>
</dbReference>
<evidence type="ECO:0000313" key="2">
    <source>
        <dbReference type="Proteomes" id="UP000244937"/>
    </source>
</evidence>
<keyword evidence="2" id="KW-1185">Reference proteome</keyword>
<dbReference type="Proteomes" id="UP000244937">
    <property type="component" value="Chromosome"/>
</dbReference>